<organism evidence="1 2">
    <name type="scientific">Dendrothele bispora (strain CBS 962.96)</name>
    <dbReference type="NCBI Taxonomy" id="1314807"/>
    <lineage>
        <taxon>Eukaryota</taxon>
        <taxon>Fungi</taxon>
        <taxon>Dikarya</taxon>
        <taxon>Basidiomycota</taxon>
        <taxon>Agaricomycotina</taxon>
        <taxon>Agaricomycetes</taxon>
        <taxon>Agaricomycetidae</taxon>
        <taxon>Agaricales</taxon>
        <taxon>Agaricales incertae sedis</taxon>
        <taxon>Dendrothele</taxon>
    </lineage>
</organism>
<dbReference type="EMBL" id="ML179277">
    <property type="protein sequence ID" value="THU92515.1"/>
    <property type="molecule type" value="Genomic_DNA"/>
</dbReference>
<evidence type="ECO:0000313" key="1">
    <source>
        <dbReference type="EMBL" id="THU92515.1"/>
    </source>
</evidence>
<accession>A0A4V4HEU3</accession>
<keyword evidence="2" id="KW-1185">Reference proteome</keyword>
<dbReference type="Proteomes" id="UP000297245">
    <property type="component" value="Unassembled WGS sequence"/>
</dbReference>
<gene>
    <name evidence="1" type="ORF">K435DRAFT_800444</name>
</gene>
<proteinExistence type="predicted"/>
<dbReference type="AlphaFoldDB" id="A0A4V4HEU3"/>
<sequence length="174" mass="19186">MFSDLQRPRLTWEPKPTEKPNKYLPLTVGYIECPAVKTVVEYPPQVFLLSWPPGSYKRLPQQAIYVRRLDTSSPSVPKEEQVVVTERVGERVTGIFTSATIVSSSQQLNGSATVALAYVINGSFLLVTGRNTSNSSNSSSKATEEGRRLFAKFLHSPLEKLGSERRTVNGGLGN</sequence>
<reference evidence="1 2" key="1">
    <citation type="journal article" date="2019" name="Nat. Ecol. Evol.">
        <title>Megaphylogeny resolves global patterns of mushroom evolution.</title>
        <authorList>
            <person name="Varga T."/>
            <person name="Krizsan K."/>
            <person name="Foldi C."/>
            <person name="Dima B."/>
            <person name="Sanchez-Garcia M."/>
            <person name="Sanchez-Ramirez S."/>
            <person name="Szollosi G.J."/>
            <person name="Szarkandi J.G."/>
            <person name="Papp V."/>
            <person name="Albert L."/>
            <person name="Andreopoulos W."/>
            <person name="Angelini C."/>
            <person name="Antonin V."/>
            <person name="Barry K.W."/>
            <person name="Bougher N.L."/>
            <person name="Buchanan P."/>
            <person name="Buyck B."/>
            <person name="Bense V."/>
            <person name="Catcheside P."/>
            <person name="Chovatia M."/>
            <person name="Cooper J."/>
            <person name="Damon W."/>
            <person name="Desjardin D."/>
            <person name="Finy P."/>
            <person name="Geml J."/>
            <person name="Haridas S."/>
            <person name="Hughes K."/>
            <person name="Justo A."/>
            <person name="Karasinski D."/>
            <person name="Kautmanova I."/>
            <person name="Kiss B."/>
            <person name="Kocsube S."/>
            <person name="Kotiranta H."/>
            <person name="LaButti K.M."/>
            <person name="Lechner B.E."/>
            <person name="Liimatainen K."/>
            <person name="Lipzen A."/>
            <person name="Lukacs Z."/>
            <person name="Mihaltcheva S."/>
            <person name="Morgado L.N."/>
            <person name="Niskanen T."/>
            <person name="Noordeloos M.E."/>
            <person name="Ohm R.A."/>
            <person name="Ortiz-Santana B."/>
            <person name="Ovrebo C."/>
            <person name="Racz N."/>
            <person name="Riley R."/>
            <person name="Savchenko A."/>
            <person name="Shiryaev A."/>
            <person name="Soop K."/>
            <person name="Spirin V."/>
            <person name="Szebenyi C."/>
            <person name="Tomsovsky M."/>
            <person name="Tulloss R.E."/>
            <person name="Uehling J."/>
            <person name="Grigoriev I.V."/>
            <person name="Vagvolgyi C."/>
            <person name="Papp T."/>
            <person name="Martin F.M."/>
            <person name="Miettinen O."/>
            <person name="Hibbett D.S."/>
            <person name="Nagy L.G."/>
        </authorList>
    </citation>
    <scope>NUCLEOTIDE SEQUENCE [LARGE SCALE GENOMIC DNA]</scope>
    <source>
        <strain evidence="1 2">CBS 962.96</strain>
    </source>
</reference>
<evidence type="ECO:0000313" key="2">
    <source>
        <dbReference type="Proteomes" id="UP000297245"/>
    </source>
</evidence>
<name>A0A4V4HEU3_DENBC</name>
<protein>
    <submittedName>
        <fullName evidence="1">Uncharacterized protein</fullName>
    </submittedName>
</protein>